<organism evidence="3 4">
    <name type="scientific">Flavobacterium sufflavum</name>
    <dbReference type="NCBI Taxonomy" id="1921138"/>
    <lineage>
        <taxon>Bacteria</taxon>
        <taxon>Pseudomonadati</taxon>
        <taxon>Bacteroidota</taxon>
        <taxon>Flavobacteriia</taxon>
        <taxon>Flavobacteriales</taxon>
        <taxon>Flavobacteriaceae</taxon>
        <taxon>Flavobacterium</taxon>
    </lineage>
</organism>
<dbReference type="Gene3D" id="3.30.70.100">
    <property type="match status" value="1"/>
</dbReference>
<sequence>MIDHSVIFKFKPAISEIEKQDFFKAALELSQIPGVQKFKALKQTSSKNKFEFGLSMEFDNYKVYENYNNHPNHKLFIQNYWLKMVEDFLEIDYESIIDISKLK</sequence>
<dbReference type="InterPro" id="IPR011008">
    <property type="entry name" value="Dimeric_a/b-barrel"/>
</dbReference>
<dbReference type="Pfam" id="PF07876">
    <property type="entry name" value="Dabb"/>
    <property type="match status" value="1"/>
</dbReference>
<evidence type="ECO:0000313" key="4">
    <source>
        <dbReference type="Proteomes" id="UP000285211"/>
    </source>
</evidence>
<gene>
    <name evidence="3" type="ORF">EOD40_13365</name>
</gene>
<evidence type="ECO:0000313" key="3">
    <source>
        <dbReference type="EMBL" id="RVT73902.1"/>
    </source>
</evidence>
<dbReference type="PANTHER" id="PTHR33178">
    <property type="match status" value="1"/>
</dbReference>
<dbReference type="AlphaFoldDB" id="A0A437KQ98"/>
<dbReference type="Proteomes" id="UP000285211">
    <property type="component" value="Unassembled WGS sequence"/>
</dbReference>
<dbReference type="InterPro" id="IPR013097">
    <property type="entry name" value="Dabb"/>
</dbReference>
<dbReference type="InterPro" id="IPR044662">
    <property type="entry name" value="HS1/DABB1-like"/>
</dbReference>
<evidence type="ECO:0000259" key="2">
    <source>
        <dbReference type="PROSITE" id="PS51502"/>
    </source>
</evidence>
<accession>A0A437KQ98</accession>
<dbReference type="PROSITE" id="PS51502">
    <property type="entry name" value="S_R_A_B_BARREL"/>
    <property type="match status" value="1"/>
</dbReference>
<dbReference type="OrthoDB" id="9808130at2"/>
<comment type="subunit">
    <text evidence="1">Homodimer.</text>
</comment>
<dbReference type="PANTHER" id="PTHR33178:SF10">
    <property type="entry name" value="STRESS-RESPONSE A_B BARREL DOMAIN-CONTAINING PROTEIN"/>
    <property type="match status" value="1"/>
</dbReference>
<dbReference type="SMART" id="SM00886">
    <property type="entry name" value="Dabb"/>
    <property type="match status" value="1"/>
</dbReference>
<evidence type="ECO:0000256" key="1">
    <source>
        <dbReference type="ARBA" id="ARBA00011738"/>
    </source>
</evidence>
<keyword evidence="4" id="KW-1185">Reference proteome</keyword>
<name>A0A437KQ98_9FLAO</name>
<comment type="caution">
    <text evidence="3">The sequence shown here is derived from an EMBL/GenBank/DDBJ whole genome shotgun (WGS) entry which is preliminary data.</text>
</comment>
<proteinExistence type="predicted"/>
<protein>
    <submittedName>
        <fullName evidence="3">Dabb family protein</fullName>
    </submittedName>
</protein>
<dbReference type="RefSeq" id="WP_128196357.1">
    <property type="nucleotide sequence ID" value="NZ_SACJ01000009.1"/>
</dbReference>
<reference evidence="3 4" key="1">
    <citation type="submission" date="2019-01" db="EMBL/GenBank/DDBJ databases">
        <authorList>
            <person name="Chen W.-M."/>
        </authorList>
    </citation>
    <scope>NUCLEOTIDE SEQUENCE [LARGE SCALE GENOMIC DNA]</scope>
    <source>
        <strain evidence="3 4">BBQ-12</strain>
    </source>
</reference>
<dbReference type="EMBL" id="SACJ01000009">
    <property type="protein sequence ID" value="RVT73902.1"/>
    <property type="molecule type" value="Genomic_DNA"/>
</dbReference>
<feature type="domain" description="Stress-response A/B barrel" evidence="2">
    <location>
        <begin position="2"/>
        <end position="93"/>
    </location>
</feature>
<dbReference type="SUPFAM" id="SSF54909">
    <property type="entry name" value="Dimeric alpha+beta barrel"/>
    <property type="match status" value="1"/>
</dbReference>